<accession>A0A382L1A7</accession>
<sequence>PARRAHLLPAECRCLGRLRLGGPEHRCQCPPSQGCFSSRTRSIRAGLCPPLLEECIGGYFFRCRKTRLGNQSSHAGHLCKGGRLLARNHRSRRASSLGGSRGRHPIPALFGGLRNNEAFEKNKKLARSL</sequence>
<dbReference type="AlphaFoldDB" id="A0A382L1A7"/>
<reference evidence="1" key="1">
    <citation type="submission" date="2018-05" db="EMBL/GenBank/DDBJ databases">
        <authorList>
            <person name="Lanie J.A."/>
            <person name="Ng W.-L."/>
            <person name="Kazmierczak K.M."/>
            <person name="Andrzejewski T.M."/>
            <person name="Davidsen T.M."/>
            <person name="Wayne K.J."/>
            <person name="Tettelin H."/>
            <person name="Glass J.I."/>
            <person name="Rusch D."/>
            <person name="Podicherti R."/>
            <person name="Tsui H.-C.T."/>
            <person name="Winkler M.E."/>
        </authorList>
    </citation>
    <scope>NUCLEOTIDE SEQUENCE</scope>
</reference>
<proteinExistence type="predicted"/>
<gene>
    <name evidence="1" type="ORF">METZ01_LOCUS283400</name>
</gene>
<name>A0A382L1A7_9ZZZZ</name>
<feature type="non-terminal residue" evidence="1">
    <location>
        <position position="1"/>
    </location>
</feature>
<feature type="non-terminal residue" evidence="1">
    <location>
        <position position="129"/>
    </location>
</feature>
<protein>
    <submittedName>
        <fullName evidence="1">Uncharacterized protein</fullName>
    </submittedName>
</protein>
<organism evidence="1">
    <name type="scientific">marine metagenome</name>
    <dbReference type="NCBI Taxonomy" id="408172"/>
    <lineage>
        <taxon>unclassified sequences</taxon>
        <taxon>metagenomes</taxon>
        <taxon>ecological metagenomes</taxon>
    </lineage>
</organism>
<dbReference type="EMBL" id="UINC01084165">
    <property type="protein sequence ID" value="SVC30546.1"/>
    <property type="molecule type" value="Genomic_DNA"/>
</dbReference>
<evidence type="ECO:0000313" key="1">
    <source>
        <dbReference type="EMBL" id="SVC30546.1"/>
    </source>
</evidence>